<name>A0A4Z2HR16_9TELE</name>
<sequence>MTGLQAPLLWWNMRLIVFGKSELQWEQWYVLGGFDGFVARTPLHRFQAWCRRREQRVAKMLQEKPRGCKSNPALARYPPRKHRGQGHDAPVPFILLLGLTVCCDAGRRLLRSARVSPSAIFCRS</sequence>
<comment type="caution">
    <text evidence="1">The sequence shown here is derived from an EMBL/GenBank/DDBJ whole genome shotgun (WGS) entry which is preliminary data.</text>
</comment>
<protein>
    <submittedName>
        <fullName evidence="1">Uncharacterized protein</fullName>
    </submittedName>
</protein>
<accession>A0A4Z2HR16</accession>
<dbReference type="Proteomes" id="UP000314294">
    <property type="component" value="Unassembled WGS sequence"/>
</dbReference>
<gene>
    <name evidence="1" type="ORF">EYF80_021469</name>
</gene>
<dbReference type="AlphaFoldDB" id="A0A4Z2HR16"/>
<organism evidence="1 2">
    <name type="scientific">Liparis tanakae</name>
    <name type="common">Tanaka's snailfish</name>
    <dbReference type="NCBI Taxonomy" id="230148"/>
    <lineage>
        <taxon>Eukaryota</taxon>
        <taxon>Metazoa</taxon>
        <taxon>Chordata</taxon>
        <taxon>Craniata</taxon>
        <taxon>Vertebrata</taxon>
        <taxon>Euteleostomi</taxon>
        <taxon>Actinopterygii</taxon>
        <taxon>Neopterygii</taxon>
        <taxon>Teleostei</taxon>
        <taxon>Neoteleostei</taxon>
        <taxon>Acanthomorphata</taxon>
        <taxon>Eupercaria</taxon>
        <taxon>Perciformes</taxon>
        <taxon>Cottioidei</taxon>
        <taxon>Cottales</taxon>
        <taxon>Liparidae</taxon>
        <taxon>Liparis</taxon>
    </lineage>
</organism>
<reference evidence="1 2" key="1">
    <citation type="submission" date="2019-03" db="EMBL/GenBank/DDBJ databases">
        <title>First draft genome of Liparis tanakae, snailfish: a comprehensive survey of snailfish specific genes.</title>
        <authorList>
            <person name="Kim W."/>
            <person name="Song I."/>
            <person name="Jeong J.-H."/>
            <person name="Kim D."/>
            <person name="Kim S."/>
            <person name="Ryu S."/>
            <person name="Song J.Y."/>
            <person name="Lee S.K."/>
        </authorList>
    </citation>
    <scope>NUCLEOTIDE SEQUENCE [LARGE SCALE GENOMIC DNA]</scope>
    <source>
        <tissue evidence="1">Muscle</tissue>
    </source>
</reference>
<evidence type="ECO:0000313" key="2">
    <source>
        <dbReference type="Proteomes" id="UP000314294"/>
    </source>
</evidence>
<proteinExistence type="predicted"/>
<evidence type="ECO:0000313" key="1">
    <source>
        <dbReference type="EMBL" id="TNN68286.1"/>
    </source>
</evidence>
<dbReference type="EMBL" id="SRLO01000192">
    <property type="protein sequence ID" value="TNN68286.1"/>
    <property type="molecule type" value="Genomic_DNA"/>
</dbReference>
<keyword evidence="2" id="KW-1185">Reference proteome</keyword>